<name>A0ABQ5VVX0_9RHOB</name>
<keyword evidence="1" id="KW-0812">Transmembrane</keyword>
<protein>
    <submittedName>
        <fullName evidence="2">Uncharacterized protein</fullName>
    </submittedName>
</protein>
<reference evidence="3" key="1">
    <citation type="journal article" date="2019" name="Int. J. Syst. Evol. Microbiol.">
        <title>The Global Catalogue of Microorganisms (GCM) 10K type strain sequencing project: providing services to taxonomists for standard genome sequencing and annotation.</title>
        <authorList>
            <consortium name="The Broad Institute Genomics Platform"/>
            <consortium name="The Broad Institute Genome Sequencing Center for Infectious Disease"/>
            <person name="Wu L."/>
            <person name="Ma J."/>
        </authorList>
    </citation>
    <scope>NUCLEOTIDE SEQUENCE [LARGE SCALE GENOMIC DNA]</scope>
    <source>
        <strain evidence="3">NBRC 110140</strain>
    </source>
</reference>
<dbReference type="Proteomes" id="UP001156694">
    <property type="component" value="Unassembled WGS sequence"/>
</dbReference>
<dbReference type="EMBL" id="BSNN01000004">
    <property type="protein sequence ID" value="GLQ35437.1"/>
    <property type="molecule type" value="Genomic_DNA"/>
</dbReference>
<sequence>MLLRLLGATIRAGLVFLTILMPTAMLTSGFGDISLFSIVLAVFASSVIFAEYLVEVPAVLEFRYASPYNRLRFLVVITLTLVVARGVRDGLVLQEVSGVLGWLEAMSGRMFSGWLSPVDLLDQAMNYGTGAVGHNMHNIASFALLVSIFSCCFIGVWLWTGPWPLSQDGFNLWPNMPSFSVRAGQRAAVSMSRIAILSFTLAISLPFILPFFIGFGRVYLGLDYSNSPLTSFWIVFFWAVIPAMALVRTIALLKLAFLAENLRKF</sequence>
<comment type="caution">
    <text evidence="2">The sequence shown here is derived from an EMBL/GenBank/DDBJ whole genome shotgun (WGS) entry which is preliminary data.</text>
</comment>
<keyword evidence="3" id="KW-1185">Reference proteome</keyword>
<feature type="transmembrane region" description="Helical" evidence="1">
    <location>
        <begin position="71"/>
        <end position="87"/>
    </location>
</feature>
<feature type="transmembrane region" description="Helical" evidence="1">
    <location>
        <begin position="194"/>
        <end position="220"/>
    </location>
</feature>
<feature type="transmembrane region" description="Helical" evidence="1">
    <location>
        <begin position="139"/>
        <end position="159"/>
    </location>
</feature>
<feature type="transmembrane region" description="Helical" evidence="1">
    <location>
        <begin position="36"/>
        <end position="59"/>
    </location>
</feature>
<organism evidence="2 3">
    <name type="scientific">Amylibacter marinus</name>
    <dbReference type="NCBI Taxonomy" id="1475483"/>
    <lineage>
        <taxon>Bacteria</taxon>
        <taxon>Pseudomonadati</taxon>
        <taxon>Pseudomonadota</taxon>
        <taxon>Alphaproteobacteria</taxon>
        <taxon>Rhodobacterales</taxon>
        <taxon>Paracoccaceae</taxon>
        <taxon>Amylibacter</taxon>
    </lineage>
</organism>
<evidence type="ECO:0000313" key="2">
    <source>
        <dbReference type="EMBL" id="GLQ35437.1"/>
    </source>
</evidence>
<accession>A0ABQ5VVX0</accession>
<dbReference type="RefSeq" id="WP_284377873.1">
    <property type="nucleotide sequence ID" value="NZ_BSNN01000004.1"/>
</dbReference>
<evidence type="ECO:0000313" key="3">
    <source>
        <dbReference type="Proteomes" id="UP001156694"/>
    </source>
</evidence>
<feature type="transmembrane region" description="Helical" evidence="1">
    <location>
        <begin position="12"/>
        <end position="30"/>
    </location>
</feature>
<feature type="transmembrane region" description="Helical" evidence="1">
    <location>
        <begin position="232"/>
        <end position="257"/>
    </location>
</feature>
<evidence type="ECO:0000256" key="1">
    <source>
        <dbReference type="SAM" id="Phobius"/>
    </source>
</evidence>
<keyword evidence="1" id="KW-1133">Transmembrane helix</keyword>
<gene>
    <name evidence="2" type="ORF">GCM10007939_17200</name>
</gene>
<proteinExistence type="predicted"/>
<keyword evidence="1" id="KW-0472">Membrane</keyword>